<comment type="pathway">
    <text evidence="1">Cell wall biogenesis; peptidoglycan recycling.</text>
</comment>
<dbReference type="GO" id="GO:0005524">
    <property type="term" value="F:ATP binding"/>
    <property type="evidence" value="ECO:0007669"/>
    <property type="project" value="UniProtKB-UniRule"/>
</dbReference>
<evidence type="ECO:0000256" key="1">
    <source>
        <dbReference type="HAMAP-Rule" id="MF_01270"/>
    </source>
</evidence>
<comment type="catalytic activity">
    <reaction evidence="1">
        <text>1,6-anhydro-N-acetyl-beta-muramate + ATP + H2O = N-acetyl-D-muramate 6-phosphate + ADP + H(+)</text>
        <dbReference type="Rhea" id="RHEA:24952"/>
        <dbReference type="ChEBI" id="CHEBI:15377"/>
        <dbReference type="ChEBI" id="CHEBI:15378"/>
        <dbReference type="ChEBI" id="CHEBI:30616"/>
        <dbReference type="ChEBI" id="CHEBI:58690"/>
        <dbReference type="ChEBI" id="CHEBI:58722"/>
        <dbReference type="ChEBI" id="CHEBI:456216"/>
        <dbReference type="EC" id="2.7.1.170"/>
    </reaction>
</comment>
<proteinExistence type="inferred from homology"/>
<keyword evidence="3" id="KW-1185">Reference proteome</keyword>
<dbReference type="InterPro" id="IPR043129">
    <property type="entry name" value="ATPase_NBD"/>
</dbReference>
<comment type="caution">
    <text evidence="2">The sequence shown here is derived from an EMBL/GenBank/DDBJ whole genome shotgun (WGS) entry which is preliminary data.</text>
</comment>
<dbReference type="UniPathway" id="UPA00343"/>
<dbReference type="GO" id="GO:0006040">
    <property type="term" value="P:amino sugar metabolic process"/>
    <property type="evidence" value="ECO:0007669"/>
    <property type="project" value="InterPro"/>
</dbReference>
<dbReference type="UniPathway" id="UPA00544"/>
<sequence length="368" mass="39790">MTANIYIGLMSGTSLDGIDAVAVRFTPDCHIIASHSEPFPSDLKQQILRLTQPGDREIDLMGQIDIQLGELFSHSVMQLLQKNGLKAESIAAIGSHGQTIRHRPEHGFTLQIGDPNIIAERTGITTIADFRRRDMAAAGQGAPLVPAFHQAMLHNPDMDRVLLNIGGMANITHLPQDPTKAISGFDTGPGNILLDAWINEIKGLPFDKDGAWASSGKINSALLNDLLSLDYFQEAPPKSTGREQFNLAWLQNTLATHQDIANKDVQRTLLELTAATIADALNKYVNCDQYDLFVCGGGSRNHQLTQRIQDLLPNVVMQTSDKAGIDADWMEAAAFAWLAKCCLGGSCGNAPSVTGAKGNRILGAIYQA</sequence>
<gene>
    <name evidence="1" type="primary">anmK</name>
    <name evidence="2" type="ORF">MED92_17435</name>
</gene>
<evidence type="ECO:0000313" key="2">
    <source>
        <dbReference type="EMBL" id="EAR59848.1"/>
    </source>
</evidence>
<dbReference type="CDD" id="cd24050">
    <property type="entry name" value="ASKHA_NBD_ANMK"/>
    <property type="match status" value="1"/>
</dbReference>
<accession>A0A7U8GR48</accession>
<dbReference type="AlphaFoldDB" id="A0A7U8GR48"/>
<evidence type="ECO:0000313" key="3">
    <source>
        <dbReference type="Proteomes" id="UP000002171"/>
    </source>
</evidence>
<dbReference type="PANTHER" id="PTHR30605">
    <property type="entry name" value="ANHYDRO-N-ACETYLMURAMIC ACID KINASE"/>
    <property type="match status" value="1"/>
</dbReference>
<dbReference type="GO" id="GO:0097175">
    <property type="term" value="P:1,6-anhydro-N-acetyl-beta-muramic acid catabolic process"/>
    <property type="evidence" value="ECO:0007669"/>
    <property type="project" value="UniProtKB-UniRule"/>
</dbReference>
<dbReference type="SUPFAM" id="SSF53067">
    <property type="entry name" value="Actin-like ATPase domain"/>
    <property type="match status" value="1"/>
</dbReference>
<dbReference type="RefSeq" id="WP_007021148.1">
    <property type="nucleotide sequence ID" value="NZ_CH724125.1"/>
</dbReference>
<dbReference type="Gene3D" id="3.30.420.40">
    <property type="match status" value="2"/>
</dbReference>
<keyword evidence="1" id="KW-0119">Carbohydrate metabolism</keyword>
<comment type="similarity">
    <text evidence="1">Belongs to the anhydro-N-acetylmuramic acid kinase family.</text>
</comment>
<dbReference type="HAMAP" id="MF_01270">
    <property type="entry name" value="AnhMurNAc_kinase"/>
    <property type="match status" value="1"/>
</dbReference>
<dbReference type="PANTHER" id="PTHR30605:SF0">
    <property type="entry name" value="ANHYDRO-N-ACETYLMURAMIC ACID KINASE"/>
    <property type="match status" value="1"/>
</dbReference>
<dbReference type="Proteomes" id="UP000002171">
    <property type="component" value="Unassembled WGS sequence"/>
</dbReference>
<reference evidence="2 3" key="1">
    <citation type="submission" date="2006-02" db="EMBL/GenBank/DDBJ databases">
        <authorList>
            <person name="Pinhassi J."/>
            <person name="Pedros-Alio C."/>
            <person name="Ferriera S."/>
            <person name="Johnson J."/>
            <person name="Kravitz S."/>
            <person name="Halpern A."/>
            <person name="Remington K."/>
            <person name="Beeson K."/>
            <person name="Tran B."/>
            <person name="Rogers Y.-H."/>
            <person name="Friedman R."/>
            <person name="Venter J.C."/>
        </authorList>
    </citation>
    <scope>NUCLEOTIDE SEQUENCE [LARGE SCALE GENOMIC DNA]</scope>
    <source>
        <strain evidence="2 3">MED92</strain>
    </source>
</reference>
<dbReference type="NCBIfam" id="NF007139">
    <property type="entry name" value="PRK09585.1-3"/>
    <property type="match status" value="1"/>
</dbReference>
<comment type="function">
    <text evidence="1">Catalyzes the specific phosphorylation of 1,6-anhydro-N-acetylmuramic acid (anhMurNAc) with the simultaneous cleavage of the 1,6-anhydro ring, generating MurNAc-6-P. Is required for the utilization of anhMurNAc either imported from the medium or derived from its own cell wall murein, and thus plays a role in cell wall recycling.</text>
</comment>
<keyword evidence="1" id="KW-0547">Nucleotide-binding</keyword>
<name>A0A7U8GR48_NEPCE</name>
<dbReference type="GO" id="GO:0009254">
    <property type="term" value="P:peptidoglycan turnover"/>
    <property type="evidence" value="ECO:0007669"/>
    <property type="project" value="UniProtKB-UniRule"/>
</dbReference>
<dbReference type="Pfam" id="PF03702">
    <property type="entry name" value="AnmK"/>
    <property type="match status" value="1"/>
</dbReference>
<dbReference type="EMBL" id="AAOW01000030">
    <property type="protein sequence ID" value="EAR59848.1"/>
    <property type="molecule type" value="Genomic_DNA"/>
</dbReference>
<dbReference type="EC" id="2.7.1.170" evidence="1"/>
<dbReference type="InterPro" id="IPR005338">
    <property type="entry name" value="Anhydro_N_Ac-Mur_kinase"/>
</dbReference>
<comment type="pathway">
    <text evidence="1">Amino-sugar metabolism; 1,6-anhydro-N-acetylmuramate degradation.</text>
</comment>
<organism evidence="2 3">
    <name type="scientific">Neptuniibacter caesariensis</name>
    <dbReference type="NCBI Taxonomy" id="207954"/>
    <lineage>
        <taxon>Bacteria</taxon>
        <taxon>Pseudomonadati</taxon>
        <taxon>Pseudomonadota</taxon>
        <taxon>Gammaproteobacteria</taxon>
        <taxon>Oceanospirillales</taxon>
        <taxon>Oceanospirillaceae</taxon>
        <taxon>Neptuniibacter</taxon>
    </lineage>
</organism>
<dbReference type="GO" id="GO:0016773">
    <property type="term" value="F:phosphotransferase activity, alcohol group as acceptor"/>
    <property type="evidence" value="ECO:0007669"/>
    <property type="project" value="UniProtKB-UniRule"/>
</dbReference>
<dbReference type="GO" id="GO:0016301">
    <property type="term" value="F:kinase activity"/>
    <property type="evidence" value="ECO:0007669"/>
    <property type="project" value="UniProtKB-KW"/>
</dbReference>
<dbReference type="OrthoDB" id="9763949at2"/>
<keyword evidence="1" id="KW-0808">Transferase</keyword>
<feature type="binding site" evidence="1">
    <location>
        <begin position="12"/>
        <end position="19"/>
    </location>
    <ligand>
        <name>ATP</name>
        <dbReference type="ChEBI" id="CHEBI:30616"/>
    </ligand>
</feature>
<dbReference type="NCBIfam" id="NF007148">
    <property type="entry name" value="PRK09585.3-2"/>
    <property type="match status" value="1"/>
</dbReference>
<keyword evidence="1" id="KW-0067">ATP-binding</keyword>
<protein>
    <recommendedName>
        <fullName evidence="1">Anhydro-N-acetylmuramic acid kinase</fullName>
        <ecNumber evidence="1">2.7.1.170</ecNumber>
    </recommendedName>
    <alternativeName>
        <fullName evidence="1">AnhMurNAc kinase</fullName>
    </alternativeName>
</protein>
<keyword evidence="1" id="KW-0418">Kinase</keyword>